<accession>A0A226H807</accession>
<dbReference type="PROSITE" id="PS51257">
    <property type="entry name" value="PROKAR_LIPOPROTEIN"/>
    <property type="match status" value="1"/>
</dbReference>
<sequence length="503" mass="55334">MNRIKIISVLSIVIALLASCSKDDYRLDNSNVDPYVRFNFLVNSNNTPLEYPAVSTTLVPANTYDNKSIKKLKVPVTLSSPTLKSAVSVNFSAATSGDANSFSVEPASELLFAGNQLTDTIYLSFDKRWKDKQMITLKLENASDPAIHIGNLNTSALNDAFTINLEEIVTSYSLSANLMNVKGEVGETIDFKVNFPNGFIPSEMENLDIFKFDNGFEYKLTHDDYGDNRSSITYHLTLLEDIQNDDIPYDTTITLVSTTNYIATGNPTLQISKPIKSQRDILANPAAKFYDLSNKFYLTYGECWFDKSGVCAWQAYNAFTFPVVVQKNSTNAILYSDNGTADPNDDIYHDAFKIGFNVASGTSTTNSFNLKRWFSNESTASASSPGFNITSAIEFFPENGNSTTNGSVLIIPQSIAITASSTSAETAAGVKKDAHIIKISGEGKYKEISAGLFEISFVLTLENDLLFGGEVSTQYRMYNNKVYPKLDPINDACPKEVTLPAKI</sequence>
<dbReference type="Proteomes" id="UP000198345">
    <property type="component" value="Unassembled WGS sequence"/>
</dbReference>
<gene>
    <name evidence="1" type="ORF">B0A66_12785</name>
</gene>
<protein>
    <submittedName>
        <fullName evidence="1">Uncharacterized protein</fullName>
    </submittedName>
</protein>
<dbReference type="AlphaFoldDB" id="A0A226H807"/>
<proteinExistence type="predicted"/>
<dbReference type="OrthoDB" id="1199648at2"/>
<comment type="caution">
    <text evidence="1">The sequence shown here is derived from an EMBL/GenBank/DDBJ whole genome shotgun (WGS) entry which is preliminary data.</text>
</comment>
<evidence type="ECO:0000313" key="2">
    <source>
        <dbReference type="Proteomes" id="UP000198345"/>
    </source>
</evidence>
<reference evidence="1 2" key="1">
    <citation type="submission" date="2016-11" db="EMBL/GenBank/DDBJ databases">
        <title>Whole genomes of Flavobacteriaceae.</title>
        <authorList>
            <person name="Stine C."/>
            <person name="Li C."/>
            <person name="Tadesse D."/>
        </authorList>
    </citation>
    <scope>NUCLEOTIDE SEQUENCE [LARGE SCALE GENOMIC DNA]</scope>
    <source>
        <strain evidence="1 2">DSM 18292</strain>
    </source>
</reference>
<keyword evidence="2" id="KW-1185">Reference proteome</keyword>
<organism evidence="1 2">
    <name type="scientific">Flavobacterium hercynium</name>
    <dbReference type="NCBI Taxonomy" id="387094"/>
    <lineage>
        <taxon>Bacteria</taxon>
        <taxon>Pseudomonadati</taxon>
        <taxon>Bacteroidota</taxon>
        <taxon>Flavobacteriia</taxon>
        <taxon>Flavobacteriales</taxon>
        <taxon>Flavobacteriaceae</taxon>
        <taxon>Flavobacterium</taxon>
    </lineage>
</organism>
<dbReference type="RefSeq" id="WP_089050228.1">
    <property type="nucleotide sequence ID" value="NZ_FXTV01000009.1"/>
</dbReference>
<dbReference type="EMBL" id="MUGW01000025">
    <property type="protein sequence ID" value="OXA90439.1"/>
    <property type="molecule type" value="Genomic_DNA"/>
</dbReference>
<name>A0A226H807_9FLAO</name>
<evidence type="ECO:0000313" key="1">
    <source>
        <dbReference type="EMBL" id="OXA90439.1"/>
    </source>
</evidence>